<reference evidence="1 2" key="1">
    <citation type="submission" date="2016-10" db="EMBL/GenBank/DDBJ databases">
        <title>Comparative genome analysis of multiple Pseudomonas spp. focuses on biocontrol and plant growth promoting traits.</title>
        <authorList>
            <person name="Tao X.-Y."/>
            <person name="Taylor C.G."/>
        </authorList>
    </citation>
    <scope>NUCLEOTIDE SEQUENCE [LARGE SCALE GENOMIC DNA]</scope>
    <source>
        <strain evidence="1 2">48C10</strain>
    </source>
</reference>
<dbReference type="Proteomes" id="UP000284168">
    <property type="component" value="Unassembled WGS sequence"/>
</dbReference>
<dbReference type="Gene3D" id="3.40.210.10">
    <property type="entry name" value="PVUII Endonuclease, subunit A"/>
    <property type="match status" value="1"/>
</dbReference>
<protein>
    <recommendedName>
        <fullName evidence="3">Restriction endonuclease</fullName>
    </recommendedName>
</protein>
<dbReference type="RefSeq" id="WP_123721667.1">
    <property type="nucleotide sequence ID" value="NZ_MOBN01000035.1"/>
</dbReference>
<evidence type="ECO:0008006" key="3">
    <source>
        <dbReference type="Google" id="ProtNLM"/>
    </source>
</evidence>
<sequence>MKGFQDDDRELAMCRLFELRKDESENRSGIDAFLDLNGATIPFELKTTSKGSVTTVRDFGLDHIKKWEGKHWLIGFFHNGNNFYMYGSPCAMAPWIKSKENYIAPDIKLTALASSKLDMQDMIHTLGDKSTYTLEDAKSLQKMQYSSAQYRELMDVDGGYSKERMLEIMKDRATYLMARGSTLNNPHIPLSYFEDWIRIEENHASELRALVSSYLIDKSTS</sequence>
<gene>
    <name evidence="1" type="ORF">BK663_19485</name>
</gene>
<dbReference type="AlphaFoldDB" id="A0A423IJW4"/>
<dbReference type="EMBL" id="MOBN01000035">
    <property type="protein sequence ID" value="RON25647.1"/>
    <property type="molecule type" value="Genomic_DNA"/>
</dbReference>
<name>A0A423IJW4_9PSED</name>
<evidence type="ECO:0000313" key="2">
    <source>
        <dbReference type="Proteomes" id="UP000284168"/>
    </source>
</evidence>
<comment type="caution">
    <text evidence="1">The sequence shown here is derived from an EMBL/GenBank/DDBJ whole genome shotgun (WGS) entry which is preliminary data.</text>
</comment>
<proteinExistence type="predicted"/>
<evidence type="ECO:0000313" key="1">
    <source>
        <dbReference type="EMBL" id="RON25647.1"/>
    </source>
</evidence>
<dbReference type="InterPro" id="IPR038402">
    <property type="entry name" value="PvuII_sf"/>
</dbReference>
<organism evidence="1 2">
    <name type="scientific">Pseudomonas lini</name>
    <dbReference type="NCBI Taxonomy" id="163011"/>
    <lineage>
        <taxon>Bacteria</taxon>
        <taxon>Pseudomonadati</taxon>
        <taxon>Pseudomonadota</taxon>
        <taxon>Gammaproteobacteria</taxon>
        <taxon>Pseudomonadales</taxon>
        <taxon>Pseudomonadaceae</taxon>
        <taxon>Pseudomonas</taxon>
    </lineage>
</organism>
<accession>A0A423IJW4</accession>